<protein>
    <submittedName>
        <fullName evidence="8">AP2-like ethylene-responsive transcription factor PLT2</fullName>
    </submittedName>
</protein>
<keyword evidence="5" id="KW-0539">Nucleus</keyword>
<dbReference type="InterPro" id="IPR036955">
    <property type="entry name" value="AP2/ERF_dom_sf"/>
</dbReference>
<evidence type="ECO:0000259" key="7">
    <source>
        <dbReference type="PROSITE" id="PS51032"/>
    </source>
</evidence>
<keyword evidence="9" id="KW-1185">Reference proteome</keyword>
<feature type="domain" description="AP2/ERF" evidence="7">
    <location>
        <begin position="105"/>
        <end position="132"/>
    </location>
</feature>
<evidence type="ECO:0000256" key="4">
    <source>
        <dbReference type="ARBA" id="ARBA00023163"/>
    </source>
</evidence>
<proteinExistence type="predicted"/>
<dbReference type="InterPro" id="IPR016177">
    <property type="entry name" value="DNA-bd_dom_sf"/>
</dbReference>
<evidence type="ECO:0000313" key="8">
    <source>
        <dbReference type="EMBL" id="KAL2455110.1"/>
    </source>
</evidence>
<evidence type="ECO:0000256" key="3">
    <source>
        <dbReference type="ARBA" id="ARBA00023125"/>
    </source>
</evidence>
<dbReference type="Proteomes" id="UP001604277">
    <property type="component" value="Unassembled WGS sequence"/>
</dbReference>
<keyword evidence="2" id="KW-0805">Transcription regulation</keyword>
<comment type="subcellular location">
    <subcellularLocation>
        <location evidence="1">Nucleus</location>
    </subcellularLocation>
</comment>
<gene>
    <name evidence="8" type="ORF">Fot_57787</name>
</gene>
<name>A0ABD1NU18_9LAMI</name>
<organism evidence="8 9">
    <name type="scientific">Forsythia ovata</name>
    <dbReference type="NCBI Taxonomy" id="205694"/>
    <lineage>
        <taxon>Eukaryota</taxon>
        <taxon>Viridiplantae</taxon>
        <taxon>Streptophyta</taxon>
        <taxon>Embryophyta</taxon>
        <taxon>Tracheophyta</taxon>
        <taxon>Spermatophyta</taxon>
        <taxon>Magnoliopsida</taxon>
        <taxon>eudicotyledons</taxon>
        <taxon>Gunneridae</taxon>
        <taxon>Pentapetalae</taxon>
        <taxon>asterids</taxon>
        <taxon>lamiids</taxon>
        <taxon>Lamiales</taxon>
        <taxon>Oleaceae</taxon>
        <taxon>Forsythieae</taxon>
        <taxon>Forsythia</taxon>
    </lineage>
</organism>
<reference evidence="9" key="1">
    <citation type="submission" date="2024-07" db="EMBL/GenBank/DDBJ databases">
        <title>Two chromosome-level genome assemblies of Korean endemic species Abeliophyllum distichum and Forsythia ovata (Oleaceae).</title>
        <authorList>
            <person name="Jang H."/>
        </authorList>
    </citation>
    <scope>NUCLEOTIDE SEQUENCE [LARGE SCALE GENOMIC DNA]</scope>
</reference>
<feature type="region of interest" description="Disordered" evidence="6">
    <location>
        <begin position="81"/>
        <end position="107"/>
    </location>
</feature>
<dbReference type="Gene3D" id="3.30.730.10">
    <property type="entry name" value="AP2/ERF domain"/>
    <property type="match status" value="1"/>
</dbReference>
<evidence type="ECO:0000313" key="9">
    <source>
        <dbReference type="Proteomes" id="UP001604277"/>
    </source>
</evidence>
<dbReference type="GO" id="GO:0005634">
    <property type="term" value="C:nucleus"/>
    <property type="evidence" value="ECO:0007669"/>
    <property type="project" value="UniProtKB-SubCell"/>
</dbReference>
<evidence type="ECO:0000256" key="6">
    <source>
        <dbReference type="SAM" id="MobiDB-lite"/>
    </source>
</evidence>
<dbReference type="PANTHER" id="PTHR32467">
    <property type="entry name" value="AP2-LIKE ETHYLENE-RESPONSIVE TRANSCRIPTION FACTOR"/>
    <property type="match status" value="1"/>
</dbReference>
<keyword evidence="4" id="KW-0804">Transcription</keyword>
<dbReference type="InterPro" id="IPR001471">
    <property type="entry name" value="AP2/ERF_dom"/>
</dbReference>
<keyword evidence="3" id="KW-0238">DNA-binding</keyword>
<dbReference type="PANTHER" id="PTHR32467:SF22">
    <property type="entry name" value="AP2-LIKE ETHYLENE-RESPONSIVE TRANSCRIPTION FACTOR PLT2"/>
    <property type="match status" value="1"/>
</dbReference>
<sequence>MKEWNLINSQENNEVPKVADFLGVGKSENHTELVPYNEIQSSDSDYMFSNNISLVPVQHSMAVATGNYNLQENPCNMQSLTLTMGSGKGSTNENSATASADNRGYDKEEKAARAYDLAALKYWGTSTTTNFPALRRKQQKHMM</sequence>
<accession>A0ABD1NU18</accession>
<evidence type="ECO:0000256" key="5">
    <source>
        <dbReference type="ARBA" id="ARBA00023242"/>
    </source>
</evidence>
<dbReference type="GO" id="GO:0003677">
    <property type="term" value="F:DNA binding"/>
    <property type="evidence" value="ECO:0007669"/>
    <property type="project" value="UniProtKB-KW"/>
</dbReference>
<dbReference type="SUPFAM" id="SSF54171">
    <property type="entry name" value="DNA-binding domain"/>
    <property type="match status" value="1"/>
</dbReference>
<dbReference type="AlphaFoldDB" id="A0ABD1NU18"/>
<comment type="caution">
    <text evidence="8">The sequence shown here is derived from an EMBL/GenBank/DDBJ whole genome shotgun (WGS) entry which is preliminary data.</text>
</comment>
<dbReference type="PROSITE" id="PS51032">
    <property type="entry name" value="AP2_ERF"/>
    <property type="match status" value="1"/>
</dbReference>
<evidence type="ECO:0000256" key="1">
    <source>
        <dbReference type="ARBA" id="ARBA00004123"/>
    </source>
</evidence>
<feature type="compositionally biased region" description="Polar residues" evidence="6">
    <location>
        <begin position="81"/>
        <end position="100"/>
    </location>
</feature>
<dbReference type="EMBL" id="JBFOLJ010000137">
    <property type="protein sequence ID" value="KAL2455110.1"/>
    <property type="molecule type" value="Genomic_DNA"/>
</dbReference>
<evidence type="ECO:0000256" key="2">
    <source>
        <dbReference type="ARBA" id="ARBA00023015"/>
    </source>
</evidence>